<reference evidence="2 3" key="1">
    <citation type="journal article" date="2016" name="BMC Genomics">
        <title>Combined genomic and structural analyses of a cultured magnetotactic bacterium reveals its niche adaptation to a dynamic environment.</title>
        <authorList>
            <person name="Araujo A.C."/>
            <person name="Morillo V."/>
            <person name="Cypriano J."/>
            <person name="Teixeira L.C."/>
            <person name="Leao P."/>
            <person name="Lyra S."/>
            <person name="Almeida L.G."/>
            <person name="Bazylinski D.A."/>
            <person name="Vasconcellos A.T."/>
            <person name="Abreu F."/>
            <person name="Lins U."/>
        </authorList>
    </citation>
    <scope>NUCLEOTIDE SEQUENCE [LARGE SCALE GENOMIC DNA]</scope>
    <source>
        <strain evidence="2 3">IT-1</strain>
    </source>
</reference>
<evidence type="ECO:0000256" key="1">
    <source>
        <dbReference type="SAM" id="SignalP"/>
    </source>
</evidence>
<evidence type="ECO:0000313" key="2">
    <source>
        <dbReference type="EMBL" id="OSM06998.1"/>
    </source>
</evidence>
<evidence type="ECO:0000313" key="3">
    <source>
        <dbReference type="Proteomes" id="UP000194003"/>
    </source>
</evidence>
<feature type="chain" id="PRO_5012417971" evidence="1">
    <location>
        <begin position="23"/>
        <end position="105"/>
    </location>
</feature>
<gene>
    <name evidence="2" type="ORF">MAIT1_00100</name>
</gene>
<dbReference type="Proteomes" id="UP000194003">
    <property type="component" value="Unassembled WGS sequence"/>
</dbReference>
<keyword evidence="3" id="KW-1185">Reference proteome</keyword>
<accession>A0A1Y2K8C7</accession>
<dbReference type="STRING" id="1434232.MAIT1_00100"/>
<sequence>MTFIAAALFIAPSLASVSLAHADEAICPEAKKAQAAKKVAARLPADRPTFDLPRFDPTRPSPPRMMIMPVIIATPQQPDFQEHVLVPGGSLPIHTFVNPVQIPPY</sequence>
<dbReference type="AlphaFoldDB" id="A0A1Y2K8C7"/>
<protein>
    <submittedName>
        <fullName evidence="2">Uncharacterized protein</fullName>
    </submittedName>
</protein>
<organism evidence="2 3">
    <name type="scientific">Magnetofaba australis IT-1</name>
    <dbReference type="NCBI Taxonomy" id="1434232"/>
    <lineage>
        <taxon>Bacteria</taxon>
        <taxon>Pseudomonadati</taxon>
        <taxon>Pseudomonadota</taxon>
        <taxon>Magnetococcia</taxon>
        <taxon>Magnetococcales</taxon>
        <taxon>Magnetococcaceae</taxon>
        <taxon>Magnetofaba</taxon>
    </lineage>
</organism>
<proteinExistence type="predicted"/>
<name>A0A1Y2K8C7_9PROT</name>
<dbReference type="EMBL" id="LVJN01000015">
    <property type="protein sequence ID" value="OSM06998.1"/>
    <property type="molecule type" value="Genomic_DNA"/>
</dbReference>
<keyword evidence="1" id="KW-0732">Signal</keyword>
<feature type="signal peptide" evidence="1">
    <location>
        <begin position="1"/>
        <end position="22"/>
    </location>
</feature>
<comment type="caution">
    <text evidence="2">The sequence shown here is derived from an EMBL/GenBank/DDBJ whole genome shotgun (WGS) entry which is preliminary data.</text>
</comment>